<evidence type="ECO:0000256" key="6">
    <source>
        <dbReference type="ARBA" id="ARBA00022777"/>
    </source>
</evidence>
<dbReference type="SUPFAM" id="SSF55874">
    <property type="entry name" value="ATPase domain of HSP90 chaperone/DNA topoisomerase II/histidine kinase"/>
    <property type="match status" value="1"/>
</dbReference>
<dbReference type="SMART" id="SM00387">
    <property type="entry name" value="HATPase_c"/>
    <property type="match status" value="1"/>
</dbReference>
<protein>
    <recommendedName>
        <fullName evidence="2">histidine kinase</fullName>
        <ecNumber evidence="2">2.7.13.3</ecNumber>
    </recommendedName>
</protein>
<dbReference type="PANTHER" id="PTHR45436">
    <property type="entry name" value="SENSOR HISTIDINE KINASE YKOH"/>
    <property type="match status" value="1"/>
</dbReference>
<dbReference type="InterPro" id="IPR036890">
    <property type="entry name" value="HATPase_C_sf"/>
</dbReference>
<keyword evidence="5 8" id="KW-0812">Transmembrane</keyword>
<dbReference type="SUPFAM" id="SSF47384">
    <property type="entry name" value="Homodimeric domain of signal transducing histidine kinase"/>
    <property type="match status" value="1"/>
</dbReference>
<dbReference type="GO" id="GO:0005886">
    <property type="term" value="C:plasma membrane"/>
    <property type="evidence" value="ECO:0007669"/>
    <property type="project" value="TreeGrafter"/>
</dbReference>
<keyword evidence="3" id="KW-0597">Phosphoprotein</keyword>
<evidence type="ECO:0000313" key="10">
    <source>
        <dbReference type="EMBL" id="MBB4046322.1"/>
    </source>
</evidence>
<evidence type="ECO:0000256" key="3">
    <source>
        <dbReference type="ARBA" id="ARBA00022553"/>
    </source>
</evidence>
<dbReference type="InterPro" id="IPR036097">
    <property type="entry name" value="HisK_dim/P_sf"/>
</dbReference>
<evidence type="ECO:0000256" key="8">
    <source>
        <dbReference type="SAM" id="Phobius"/>
    </source>
</evidence>
<dbReference type="EC" id="2.7.13.3" evidence="2"/>
<evidence type="ECO:0000256" key="7">
    <source>
        <dbReference type="ARBA" id="ARBA00022989"/>
    </source>
</evidence>
<dbReference type="PROSITE" id="PS50109">
    <property type="entry name" value="HIS_KIN"/>
    <property type="match status" value="1"/>
</dbReference>
<comment type="catalytic activity">
    <reaction evidence="1">
        <text>ATP + protein L-histidine = ADP + protein N-phospho-L-histidine.</text>
        <dbReference type="EC" id="2.7.13.3"/>
    </reaction>
</comment>
<keyword evidence="11" id="KW-1185">Reference proteome</keyword>
<evidence type="ECO:0000313" key="11">
    <source>
        <dbReference type="Proteomes" id="UP000560658"/>
    </source>
</evidence>
<organism evidence="10 11">
    <name type="scientific">Bacteroides reticulotermitis</name>
    <dbReference type="NCBI Taxonomy" id="1133319"/>
    <lineage>
        <taxon>Bacteria</taxon>
        <taxon>Pseudomonadati</taxon>
        <taxon>Bacteroidota</taxon>
        <taxon>Bacteroidia</taxon>
        <taxon>Bacteroidales</taxon>
        <taxon>Bacteroidaceae</taxon>
        <taxon>Bacteroides</taxon>
    </lineage>
</organism>
<dbReference type="GO" id="GO:0000155">
    <property type="term" value="F:phosphorelay sensor kinase activity"/>
    <property type="evidence" value="ECO:0007669"/>
    <property type="project" value="InterPro"/>
</dbReference>
<feature type="transmembrane region" description="Helical" evidence="8">
    <location>
        <begin position="99"/>
        <end position="119"/>
    </location>
</feature>
<proteinExistence type="predicted"/>
<accession>A0A840DDA7</accession>
<name>A0A840DDA7_9BACE</name>
<dbReference type="Gene3D" id="3.30.565.10">
    <property type="entry name" value="Histidine kinase-like ATPase, C-terminal domain"/>
    <property type="match status" value="1"/>
</dbReference>
<dbReference type="SMART" id="SM00388">
    <property type="entry name" value="HisKA"/>
    <property type="match status" value="1"/>
</dbReference>
<feature type="domain" description="Histidine kinase" evidence="9">
    <location>
        <begin position="182"/>
        <end position="385"/>
    </location>
</feature>
<dbReference type="Pfam" id="PF02518">
    <property type="entry name" value="HATPase_c"/>
    <property type="match status" value="1"/>
</dbReference>
<keyword evidence="4" id="KW-0808">Transferase</keyword>
<evidence type="ECO:0000256" key="4">
    <source>
        <dbReference type="ARBA" id="ARBA00022679"/>
    </source>
</evidence>
<evidence type="ECO:0000256" key="2">
    <source>
        <dbReference type="ARBA" id="ARBA00012438"/>
    </source>
</evidence>
<keyword evidence="7 8" id="KW-1133">Transmembrane helix</keyword>
<dbReference type="CDD" id="cd00082">
    <property type="entry name" value="HisKA"/>
    <property type="match status" value="1"/>
</dbReference>
<dbReference type="InterPro" id="IPR005467">
    <property type="entry name" value="His_kinase_dom"/>
</dbReference>
<dbReference type="PANTHER" id="PTHR45436:SF5">
    <property type="entry name" value="SENSOR HISTIDINE KINASE TRCS"/>
    <property type="match status" value="1"/>
</dbReference>
<keyword evidence="6 10" id="KW-0418">Kinase</keyword>
<dbReference type="EMBL" id="JACIER010000028">
    <property type="protein sequence ID" value="MBB4046322.1"/>
    <property type="molecule type" value="Genomic_DNA"/>
</dbReference>
<dbReference type="InterPro" id="IPR003661">
    <property type="entry name" value="HisK_dim/P_dom"/>
</dbReference>
<dbReference type="AlphaFoldDB" id="A0A840DDA7"/>
<dbReference type="InterPro" id="IPR050428">
    <property type="entry name" value="TCS_sensor_his_kinase"/>
</dbReference>
<sequence length="385" mass="44861">MKEKKSKSLLWKVLLPFIAAAVVIMYISYQSLENKVANYQYFIMDEWEDWLLQVEENAKLPPEEQRVQKIDMEELRRLQQQRNDTLEKMDEEIGQLLTTQYAVTLIFIIAYLILVLQVVSKRLWKPFYQTLDTLEDFSIDKGVAPQFQKTNVSEFIRLNNSLEKMIKNSISIFQSQKEFTENASHELHTPLAIMQSQLDMLIQRPDLTEEQSEIISSIYSNVSHLARLNNNLLLLAKIDNRNQTAGELINVSQLVQDVLPNISMMIEDDELDFHSDIQDNCMLKANKVLFVSLLNNLLTNAIRYNQPQGCINLTLTDKEMIVANTGDNQHLDADTIFRRFYKNQEISKGHGLGLSIVEKICKYHGWKIEYMYEERHHIFTVTFGS</sequence>
<reference evidence="10" key="1">
    <citation type="submission" date="2020-08" db="EMBL/GenBank/DDBJ databases">
        <title>Genomic Encyclopedia of Type Strains, Phase IV (KMG-IV): sequencing the most valuable type-strain genomes for metagenomic binning, comparative biology and taxonomic classification.</title>
        <authorList>
            <person name="Goeker M."/>
        </authorList>
    </citation>
    <scope>NUCLEOTIDE SEQUENCE [LARGE SCALE GENOMIC DNA]</scope>
    <source>
        <strain evidence="10">DSM 105720</strain>
    </source>
</reference>
<dbReference type="InterPro" id="IPR003594">
    <property type="entry name" value="HATPase_dom"/>
</dbReference>
<dbReference type="Proteomes" id="UP000560658">
    <property type="component" value="Unassembled WGS sequence"/>
</dbReference>
<dbReference type="Pfam" id="PF00512">
    <property type="entry name" value="HisKA"/>
    <property type="match status" value="1"/>
</dbReference>
<evidence type="ECO:0000256" key="5">
    <source>
        <dbReference type="ARBA" id="ARBA00022692"/>
    </source>
</evidence>
<evidence type="ECO:0000259" key="9">
    <source>
        <dbReference type="PROSITE" id="PS50109"/>
    </source>
</evidence>
<feature type="transmembrane region" description="Helical" evidence="8">
    <location>
        <begin position="9"/>
        <end position="29"/>
    </location>
</feature>
<gene>
    <name evidence="10" type="ORF">GGR06_004156</name>
</gene>
<dbReference type="RefSeq" id="WP_052517306.1">
    <property type="nucleotide sequence ID" value="NZ_JACIER010000028.1"/>
</dbReference>
<comment type="caution">
    <text evidence="10">The sequence shown here is derived from an EMBL/GenBank/DDBJ whole genome shotgun (WGS) entry which is preliminary data.</text>
</comment>
<evidence type="ECO:0000256" key="1">
    <source>
        <dbReference type="ARBA" id="ARBA00000085"/>
    </source>
</evidence>
<dbReference type="Gene3D" id="1.10.287.130">
    <property type="match status" value="1"/>
</dbReference>
<keyword evidence="8" id="KW-0472">Membrane</keyword>